<organism evidence="1">
    <name type="scientific">Zymomonas mobilis subsp. mobilis</name>
    <dbReference type="NCBI Taxonomy" id="120045"/>
    <lineage>
        <taxon>Bacteria</taxon>
        <taxon>Pseudomonadati</taxon>
        <taxon>Pseudomonadota</taxon>
        <taxon>Alphaproteobacteria</taxon>
        <taxon>Sphingomonadales</taxon>
        <taxon>Zymomonadaceae</taxon>
        <taxon>Zymomonas</taxon>
    </lineage>
</organism>
<dbReference type="AlphaFoldDB" id="A0A1Z1NE19"/>
<accession>A0A1Z1NE19</accession>
<dbReference type="EMBL" id="CP021791">
    <property type="protein sequence ID" value="ARW77711.1"/>
    <property type="molecule type" value="Genomic_DNA"/>
</dbReference>
<keyword evidence="1" id="KW-0614">Plasmid</keyword>
<reference evidence="1" key="1">
    <citation type="submission" date="2017-06" db="EMBL/GenBank/DDBJ databases">
        <authorList>
            <person name="Kim H.J."/>
            <person name="Triplett B.A."/>
        </authorList>
    </citation>
    <scope>NUCLEOTIDE SEQUENCE</scope>
    <source>
        <strain evidence="1">NRRL B-1960</strain>
        <plasmid evidence="1">pZMO1960_1</plasmid>
    </source>
</reference>
<protein>
    <submittedName>
        <fullName evidence="1">Uncharacterized protein</fullName>
    </submittedName>
</protein>
<evidence type="ECO:0000313" key="1">
    <source>
        <dbReference type="EMBL" id="ARW77711.1"/>
    </source>
</evidence>
<proteinExistence type="predicted"/>
<gene>
    <name evidence="1" type="ORF">B9T50_09115</name>
</gene>
<name>A0A1Z1NE19_ZYMMB</name>
<geneLocation type="plasmid" evidence="1">
    <name>pZMO1960_1</name>
</geneLocation>
<sequence>MRTCQLTGKDIALAAAEDFEKFFKSNSNIKIRIEVGDTDFATTKGQGDKTRIIISQTLATDIIDSPKKLYFLLLILGHEIAHVINTHNEGSEQLDLEYRSLEMWADFYGAKVTMCLITFGEKLRAIHLSIFPDANFENSLDVMGHAAARLVTDVYSLYSKPHLYLPNNKYPDPLDRVRFITNGIQSFLLREIKQQDPSWLISVILRMFAQDPIKKLVESHTEQISRNLDKQVRLVNRWHRKTQDNKTAITPGLKPDIDKHLNTKFDKTDDELELAWQSYEKKLQKLGFLS</sequence>